<dbReference type="GO" id="GO:0005743">
    <property type="term" value="C:mitochondrial inner membrane"/>
    <property type="evidence" value="ECO:0007669"/>
    <property type="project" value="UniProtKB-SubCell"/>
</dbReference>
<keyword evidence="4" id="KW-0813">Transport</keyword>
<dbReference type="Pfam" id="PF08122">
    <property type="entry name" value="NDUF_B12"/>
    <property type="match status" value="1"/>
</dbReference>
<evidence type="ECO:0000256" key="4">
    <source>
        <dbReference type="ARBA" id="ARBA00022448"/>
    </source>
</evidence>
<evidence type="ECO:0000256" key="9">
    <source>
        <dbReference type="ARBA" id="ARBA00022989"/>
    </source>
</evidence>
<dbReference type="OrthoDB" id="521512at2759"/>
<evidence type="ECO:0000256" key="13">
    <source>
        <dbReference type="SAM" id="Phobius"/>
    </source>
</evidence>
<dbReference type="STRING" id="933852.A0A0C3BIR3"/>
<reference evidence="15" key="2">
    <citation type="submission" date="2015-01" db="EMBL/GenBank/DDBJ databases">
        <title>Evolutionary Origins and Diversification of the Mycorrhizal Mutualists.</title>
        <authorList>
            <consortium name="DOE Joint Genome Institute"/>
            <consortium name="Mycorrhizal Genomics Consortium"/>
            <person name="Kohler A."/>
            <person name="Kuo A."/>
            <person name="Nagy L.G."/>
            <person name="Floudas D."/>
            <person name="Copeland A."/>
            <person name="Barry K.W."/>
            <person name="Cichocki N."/>
            <person name="Veneault-Fourrey C."/>
            <person name="LaButti K."/>
            <person name="Lindquist E.A."/>
            <person name="Lipzen A."/>
            <person name="Lundell T."/>
            <person name="Morin E."/>
            <person name="Murat C."/>
            <person name="Riley R."/>
            <person name="Ohm R."/>
            <person name="Sun H."/>
            <person name="Tunlid A."/>
            <person name="Henrissat B."/>
            <person name="Grigoriev I.V."/>
            <person name="Hibbett D.S."/>
            <person name="Martin F."/>
        </authorList>
    </citation>
    <scope>NUCLEOTIDE SEQUENCE [LARGE SCALE GENOMIC DNA]</scope>
    <source>
        <strain evidence="15">MAFF 305830</strain>
    </source>
</reference>
<keyword evidence="9 13" id="KW-1133">Transmembrane helix</keyword>
<evidence type="ECO:0000256" key="12">
    <source>
        <dbReference type="SAM" id="MobiDB-lite"/>
    </source>
</evidence>
<dbReference type="PANTHER" id="PTHR15082:SF2">
    <property type="entry name" value="NADH DEHYDROGENASE [UBIQUINONE] 1 BETA SUBCOMPLEX SUBUNIT 3"/>
    <property type="match status" value="1"/>
</dbReference>
<evidence type="ECO:0000256" key="2">
    <source>
        <dbReference type="ARBA" id="ARBA00004298"/>
    </source>
</evidence>
<keyword evidence="11 13" id="KW-0472">Membrane</keyword>
<keyword evidence="10" id="KW-0496">Mitochondrion</keyword>
<evidence type="ECO:0008006" key="16">
    <source>
        <dbReference type="Google" id="ProtNLM"/>
    </source>
</evidence>
<organism evidence="14 15">
    <name type="scientific">Serendipita vermifera MAFF 305830</name>
    <dbReference type="NCBI Taxonomy" id="933852"/>
    <lineage>
        <taxon>Eukaryota</taxon>
        <taxon>Fungi</taxon>
        <taxon>Dikarya</taxon>
        <taxon>Basidiomycota</taxon>
        <taxon>Agaricomycotina</taxon>
        <taxon>Agaricomycetes</taxon>
        <taxon>Sebacinales</taxon>
        <taxon>Serendipitaceae</taxon>
        <taxon>Serendipita</taxon>
    </lineage>
</organism>
<keyword evidence="8" id="KW-0249">Electron transport</keyword>
<gene>
    <name evidence="14" type="ORF">M408DRAFT_327375</name>
</gene>
<dbReference type="Proteomes" id="UP000054097">
    <property type="component" value="Unassembled WGS sequence"/>
</dbReference>
<evidence type="ECO:0000256" key="7">
    <source>
        <dbReference type="ARBA" id="ARBA00022792"/>
    </source>
</evidence>
<dbReference type="InterPro" id="IPR012576">
    <property type="entry name" value="NDUFB3"/>
</dbReference>
<dbReference type="AlphaFoldDB" id="A0A0C3BIR3"/>
<evidence type="ECO:0000256" key="8">
    <source>
        <dbReference type="ARBA" id="ARBA00022982"/>
    </source>
</evidence>
<feature type="region of interest" description="Disordered" evidence="12">
    <location>
        <begin position="1"/>
        <end position="24"/>
    </location>
</feature>
<sequence length="98" mass="10762">MPFTIRSASTTLQPQGLVHPKAGKASSNQLYRSFATSRATLRAPANDPWAKREAWRHSPTFGNFRQISKMFPGFGLAVVAFGAYLAYDAMAGDDHAHH</sequence>
<evidence type="ECO:0000256" key="3">
    <source>
        <dbReference type="ARBA" id="ARBA00005667"/>
    </source>
</evidence>
<comment type="similarity">
    <text evidence="3">Belongs to the complex I NDUFB3 subunit family.</text>
</comment>
<feature type="transmembrane region" description="Helical" evidence="13">
    <location>
        <begin position="70"/>
        <end position="87"/>
    </location>
</feature>
<evidence type="ECO:0000256" key="10">
    <source>
        <dbReference type="ARBA" id="ARBA00023128"/>
    </source>
</evidence>
<protein>
    <recommendedName>
        <fullName evidence="16">NADH-ubiquinone oxidoreductase B12 subunit</fullName>
    </recommendedName>
</protein>
<dbReference type="GO" id="GO:0032981">
    <property type="term" value="P:mitochondrial respiratory chain complex I assembly"/>
    <property type="evidence" value="ECO:0007669"/>
    <property type="project" value="TreeGrafter"/>
</dbReference>
<keyword evidence="7" id="KW-0999">Mitochondrion inner membrane</keyword>
<accession>A0A0C3BIR3</accession>
<reference evidence="14 15" key="1">
    <citation type="submission" date="2014-04" db="EMBL/GenBank/DDBJ databases">
        <authorList>
            <consortium name="DOE Joint Genome Institute"/>
            <person name="Kuo A."/>
            <person name="Zuccaro A."/>
            <person name="Kohler A."/>
            <person name="Nagy L.G."/>
            <person name="Floudas D."/>
            <person name="Copeland A."/>
            <person name="Barry K.W."/>
            <person name="Cichocki N."/>
            <person name="Veneault-Fourrey C."/>
            <person name="LaButti K."/>
            <person name="Lindquist E.A."/>
            <person name="Lipzen A."/>
            <person name="Lundell T."/>
            <person name="Morin E."/>
            <person name="Murat C."/>
            <person name="Sun H."/>
            <person name="Tunlid A."/>
            <person name="Henrissat B."/>
            <person name="Grigoriev I.V."/>
            <person name="Hibbett D.S."/>
            <person name="Martin F."/>
            <person name="Nordberg H.P."/>
            <person name="Cantor M.N."/>
            <person name="Hua S.X."/>
        </authorList>
    </citation>
    <scope>NUCLEOTIDE SEQUENCE [LARGE SCALE GENOMIC DNA]</scope>
    <source>
        <strain evidence="14 15">MAFF 305830</strain>
    </source>
</reference>
<dbReference type="GO" id="GO:0022900">
    <property type="term" value="P:electron transport chain"/>
    <property type="evidence" value="ECO:0007669"/>
    <property type="project" value="InterPro"/>
</dbReference>
<keyword evidence="6 13" id="KW-0812">Transmembrane</keyword>
<evidence type="ECO:0000313" key="14">
    <source>
        <dbReference type="EMBL" id="KIM32004.1"/>
    </source>
</evidence>
<keyword evidence="5" id="KW-0679">Respiratory chain</keyword>
<proteinExistence type="inferred from homology"/>
<evidence type="ECO:0000313" key="15">
    <source>
        <dbReference type="Proteomes" id="UP000054097"/>
    </source>
</evidence>
<evidence type="ECO:0000256" key="6">
    <source>
        <dbReference type="ARBA" id="ARBA00022692"/>
    </source>
</evidence>
<feature type="compositionally biased region" description="Polar residues" evidence="12">
    <location>
        <begin position="1"/>
        <end position="14"/>
    </location>
</feature>
<evidence type="ECO:0000256" key="1">
    <source>
        <dbReference type="ARBA" id="ARBA00003195"/>
    </source>
</evidence>
<keyword evidence="15" id="KW-1185">Reference proteome</keyword>
<evidence type="ECO:0000256" key="5">
    <source>
        <dbReference type="ARBA" id="ARBA00022660"/>
    </source>
</evidence>
<comment type="subcellular location">
    <subcellularLocation>
        <location evidence="2">Mitochondrion inner membrane</location>
        <topology evidence="2">Single-pass membrane protein</topology>
        <orientation evidence="2">Matrix side</orientation>
    </subcellularLocation>
</comment>
<dbReference type="PANTHER" id="PTHR15082">
    <property type="entry name" value="NADH-UBIQUINONE OXIDOREDUCTASE B12 SUBUNIT"/>
    <property type="match status" value="1"/>
</dbReference>
<dbReference type="HOGENOM" id="CLU_2334953_0_0_1"/>
<dbReference type="EMBL" id="KN824281">
    <property type="protein sequence ID" value="KIM32004.1"/>
    <property type="molecule type" value="Genomic_DNA"/>
</dbReference>
<name>A0A0C3BIR3_SERVB</name>
<comment type="function">
    <text evidence="1">Accessory subunit of the mitochondrial membrane respiratory chain NADH dehydrogenase (Complex I), that is believed not to be involved in catalysis. Complex I functions in the transfer of electrons from NADH to the respiratory chain. The immediate electron acceptor for the enzyme is believed to be ubiquinone.</text>
</comment>
<evidence type="ECO:0000256" key="11">
    <source>
        <dbReference type="ARBA" id="ARBA00023136"/>
    </source>
</evidence>